<dbReference type="Proteomes" id="UP001476798">
    <property type="component" value="Unassembled WGS sequence"/>
</dbReference>
<proteinExistence type="predicted"/>
<name>A0ABV0NK37_9TELE</name>
<protein>
    <submittedName>
        <fullName evidence="2">Uncharacterized protein</fullName>
    </submittedName>
</protein>
<comment type="caution">
    <text evidence="2">The sequence shown here is derived from an EMBL/GenBank/DDBJ whole genome shotgun (WGS) entry which is preliminary data.</text>
</comment>
<keyword evidence="3" id="KW-1185">Reference proteome</keyword>
<accession>A0ABV0NK37</accession>
<gene>
    <name evidence="2" type="ORF">GOODEAATRI_001868</name>
</gene>
<feature type="region of interest" description="Disordered" evidence="1">
    <location>
        <begin position="1"/>
        <end position="23"/>
    </location>
</feature>
<evidence type="ECO:0000313" key="3">
    <source>
        <dbReference type="Proteomes" id="UP001476798"/>
    </source>
</evidence>
<evidence type="ECO:0000313" key="2">
    <source>
        <dbReference type="EMBL" id="MEQ2170592.1"/>
    </source>
</evidence>
<sequence>MLSISPHHVPNPPFSTGHDITSSLEPANIDTSILEEYISKEDDSTDIGPQHPRTKLFISSGRGVLLWGIGLWCEPSYSSTPRSPSTWAP</sequence>
<dbReference type="EMBL" id="JAHRIO010040041">
    <property type="protein sequence ID" value="MEQ2170592.1"/>
    <property type="molecule type" value="Genomic_DNA"/>
</dbReference>
<reference evidence="2 3" key="1">
    <citation type="submission" date="2021-06" db="EMBL/GenBank/DDBJ databases">
        <authorList>
            <person name="Palmer J.M."/>
        </authorList>
    </citation>
    <scope>NUCLEOTIDE SEQUENCE [LARGE SCALE GENOMIC DNA]</scope>
    <source>
        <strain evidence="2 3">GA_2019</strain>
        <tissue evidence="2">Muscle</tissue>
    </source>
</reference>
<organism evidence="2 3">
    <name type="scientific">Goodea atripinnis</name>
    <dbReference type="NCBI Taxonomy" id="208336"/>
    <lineage>
        <taxon>Eukaryota</taxon>
        <taxon>Metazoa</taxon>
        <taxon>Chordata</taxon>
        <taxon>Craniata</taxon>
        <taxon>Vertebrata</taxon>
        <taxon>Euteleostomi</taxon>
        <taxon>Actinopterygii</taxon>
        <taxon>Neopterygii</taxon>
        <taxon>Teleostei</taxon>
        <taxon>Neoteleostei</taxon>
        <taxon>Acanthomorphata</taxon>
        <taxon>Ovalentaria</taxon>
        <taxon>Atherinomorphae</taxon>
        <taxon>Cyprinodontiformes</taxon>
        <taxon>Goodeidae</taxon>
        <taxon>Goodea</taxon>
    </lineage>
</organism>
<evidence type="ECO:0000256" key="1">
    <source>
        <dbReference type="SAM" id="MobiDB-lite"/>
    </source>
</evidence>